<dbReference type="CDD" id="cd22191">
    <property type="entry name" value="DPBB_RlpA_EXP_N-like"/>
    <property type="match status" value="1"/>
</dbReference>
<keyword evidence="1 3" id="KW-0732">Signal</keyword>
<dbReference type="Proteomes" id="UP001610432">
    <property type="component" value="Unassembled WGS sequence"/>
</dbReference>
<feature type="compositionally biased region" description="Low complexity" evidence="2">
    <location>
        <begin position="88"/>
        <end position="106"/>
    </location>
</feature>
<keyword evidence="5" id="KW-1185">Reference proteome</keyword>
<evidence type="ECO:0000313" key="5">
    <source>
        <dbReference type="Proteomes" id="UP001610432"/>
    </source>
</evidence>
<evidence type="ECO:0000256" key="1">
    <source>
        <dbReference type="ARBA" id="ARBA00022729"/>
    </source>
</evidence>
<reference evidence="4 5" key="1">
    <citation type="submission" date="2024-07" db="EMBL/GenBank/DDBJ databases">
        <title>Section-level genome sequencing and comparative genomics of Aspergillus sections Usti and Cavernicolus.</title>
        <authorList>
            <consortium name="Lawrence Berkeley National Laboratory"/>
            <person name="Nybo J.L."/>
            <person name="Vesth T.C."/>
            <person name="Theobald S."/>
            <person name="Frisvad J.C."/>
            <person name="Larsen T.O."/>
            <person name="Kjaerboelling I."/>
            <person name="Rothschild-Mancinelli K."/>
            <person name="Lyhne E.K."/>
            <person name="Kogle M.E."/>
            <person name="Barry K."/>
            <person name="Clum A."/>
            <person name="Na H."/>
            <person name="Ledsgaard L."/>
            <person name="Lin J."/>
            <person name="Lipzen A."/>
            <person name="Kuo A."/>
            <person name="Riley R."/>
            <person name="Mondo S."/>
            <person name="Labutti K."/>
            <person name="Haridas S."/>
            <person name="Pangalinan J."/>
            <person name="Salamov A.A."/>
            <person name="Simmons B.A."/>
            <person name="Magnuson J.K."/>
            <person name="Chen J."/>
            <person name="Drula E."/>
            <person name="Henrissat B."/>
            <person name="Wiebenga A."/>
            <person name="Lubbers R.J."/>
            <person name="Gomes A.C."/>
            <person name="Macurrencykelacurrency M.R."/>
            <person name="Stajich J."/>
            <person name="Grigoriev I.V."/>
            <person name="Mortensen U.H."/>
            <person name="De Vries R.P."/>
            <person name="Baker S.E."/>
            <person name="Andersen M.R."/>
        </authorList>
    </citation>
    <scope>NUCLEOTIDE SEQUENCE [LARGE SCALE GENOMIC DNA]</scope>
    <source>
        <strain evidence="4 5">CBS 449.75</strain>
    </source>
</reference>
<feature type="signal peptide" evidence="3">
    <location>
        <begin position="1"/>
        <end position="21"/>
    </location>
</feature>
<sequence length="262" mass="27470">MAPIAKSLAIAATAFTALGAAAPGHNHGHNHNHKRDEVIVWKTVTTVVWTTVDVTTTVYPGDEAPPSTIIEETVNHATAPALPEVKPETTTTAAEPTSTVEPEAPSVDNPEAQVVQPTIPTEVPIPTQVIPDPVETSTQEPEPVETSDPAPPTSGGPCSASSPCVGQVTFYDVATSMSAPSSCGDVNDGSTDDVIALPVGIMKDSDCGRTVVIKYGGKTSRGTVVDKCMGCDNTSIDLSRHFFSLLAPFEKGRLHGVEWYLE</sequence>
<evidence type="ECO:0008006" key="6">
    <source>
        <dbReference type="Google" id="ProtNLM"/>
    </source>
</evidence>
<protein>
    <recommendedName>
        <fullName evidence="6">Allergen Asp f 7</fullName>
    </recommendedName>
</protein>
<dbReference type="EMBL" id="JBFXLQ010000016">
    <property type="protein sequence ID" value="KAL2867867.1"/>
    <property type="molecule type" value="Genomic_DNA"/>
</dbReference>
<feature type="chain" id="PRO_5047090592" description="Allergen Asp f 7" evidence="3">
    <location>
        <begin position="22"/>
        <end position="262"/>
    </location>
</feature>
<evidence type="ECO:0000256" key="2">
    <source>
        <dbReference type="SAM" id="MobiDB-lite"/>
    </source>
</evidence>
<dbReference type="InterPro" id="IPR036908">
    <property type="entry name" value="RlpA-like_sf"/>
</dbReference>
<proteinExistence type="predicted"/>
<evidence type="ECO:0000256" key="3">
    <source>
        <dbReference type="SAM" id="SignalP"/>
    </source>
</evidence>
<dbReference type="Gene3D" id="2.40.40.10">
    <property type="entry name" value="RlpA-like domain"/>
    <property type="match status" value="1"/>
</dbReference>
<dbReference type="RefSeq" id="XP_070886846.1">
    <property type="nucleotide sequence ID" value="XM_071035301.1"/>
</dbReference>
<comment type="caution">
    <text evidence="4">The sequence shown here is derived from an EMBL/GenBank/DDBJ whole genome shotgun (WGS) entry which is preliminary data.</text>
</comment>
<dbReference type="PANTHER" id="PTHR31836">
    <property type="match status" value="1"/>
</dbReference>
<evidence type="ECO:0000313" key="4">
    <source>
        <dbReference type="EMBL" id="KAL2867867.1"/>
    </source>
</evidence>
<accession>A0ABR4LWY6</accession>
<dbReference type="InterPro" id="IPR051477">
    <property type="entry name" value="Expansin_CellWall"/>
</dbReference>
<feature type="region of interest" description="Disordered" evidence="2">
    <location>
        <begin position="123"/>
        <end position="161"/>
    </location>
</feature>
<dbReference type="PANTHER" id="PTHR31836:SF28">
    <property type="entry name" value="SRCR DOMAIN-CONTAINING PROTEIN-RELATED"/>
    <property type="match status" value="1"/>
</dbReference>
<dbReference type="GeneID" id="98150373"/>
<organism evidence="4 5">
    <name type="scientific">Aspergillus lucknowensis</name>
    <dbReference type="NCBI Taxonomy" id="176173"/>
    <lineage>
        <taxon>Eukaryota</taxon>
        <taxon>Fungi</taxon>
        <taxon>Dikarya</taxon>
        <taxon>Ascomycota</taxon>
        <taxon>Pezizomycotina</taxon>
        <taxon>Eurotiomycetes</taxon>
        <taxon>Eurotiomycetidae</taxon>
        <taxon>Eurotiales</taxon>
        <taxon>Aspergillaceae</taxon>
        <taxon>Aspergillus</taxon>
        <taxon>Aspergillus subgen. Nidulantes</taxon>
    </lineage>
</organism>
<gene>
    <name evidence="4" type="ORF">BJX67DRAFT_67163</name>
</gene>
<feature type="region of interest" description="Disordered" evidence="2">
    <location>
        <begin position="78"/>
        <end position="110"/>
    </location>
</feature>
<dbReference type="SUPFAM" id="SSF50685">
    <property type="entry name" value="Barwin-like endoglucanases"/>
    <property type="match status" value="1"/>
</dbReference>
<name>A0ABR4LWY6_9EURO</name>